<dbReference type="Proteomes" id="UP000095281">
    <property type="component" value="Unplaced"/>
</dbReference>
<reference evidence="2" key="1">
    <citation type="submission" date="2016-11" db="UniProtKB">
        <authorList>
            <consortium name="WormBaseParasite"/>
        </authorList>
    </citation>
    <scope>IDENTIFICATION</scope>
</reference>
<accession>A0A1I8BV54</accession>
<keyword evidence="1" id="KW-1185">Reference proteome</keyword>
<name>A0A1I8BV54_MELHA</name>
<organism evidence="1 2">
    <name type="scientific">Meloidogyne hapla</name>
    <name type="common">Root-knot nematode worm</name>
    <dbReference type="NCBI Taxonomy" id="6305"/>
    <lineage>
        <taxon>Eukaryota</taxon>
        <taxon>Metazoa</taxon>
        <taxon>Ecdysozoa</taxon>
        <taxon>Nematoda</taxon>
        <taxon>Chromadorea</taxon>
        <taxon>Rhabditida</taxon>
        <taxon>Tylenchina</taxon>
        <taxon>Tylenchomorpha</taxon>
        <taxon>Tylenchoidea</taxon>
        <taxon>Meloidogynidae</taxon>
        <taxon>Meloidogyninae</taxon>
        <taxon>Meloidogyne</taxon>
    </lineage>
</organism>
<protein>
    <submittedName>
        <fullName evidence="2">Uncharacterized protein</fullName>
    </submittedName>
</protein>
<evidence type="ECO:0000313" key="1">
    <source>
        <dbReference type="Proteomes" id="UP000095281"/>
    </source>
</evidence>
<proteinExistence type="predicted"/>
<dbReference type="WBParaSite" id="MhA1_Contig604.frz3.gene9">
    <property type="protein sequence ID" value="MhA1_Contig604.frz3.gene9"/>
    <property type="gene ID" value="MhA1_Contig604.frz3.gene9"/>
</dbReference>
<dbReference type="AlphaFoldDB" id="A0A1I8BV54"/>
<sequence>MSSNEDQCYYAMFQELLISLFKYAKGQKYAIEGCGSCPTNKQCQTCKTNKCNKLRTCLTKSGTCETFEDCYIKAVPHLFESAILEEGCGNCDPKDKLCYNCKDDKCNTRALIREKMLWCYTLIPKLRGLTGDCLTKQCYYKHGDDASCGKCKGKEKCYQCETNSCNTIDAFNKAFYCYEREEGGDESIRNCTKGSCYISVDFIKGGDEATVSKKYTKQGCGSCTTTTITCRTCNTKECNTEKFFKEKHFCWGNDGKIEECDVSHKRICYYAFINDKTVDQGCGDKNDWTEKNVQVAKCRDKFLCNTKELFQNSLFCLHKNSSTNVISKNSYIQCHEDCYVYRANDGLC</sequence>
<evidence type="ECO:0000313" key="2">
    <source>
        <dbReference type="WBParaSite" id="MhA1_Contig604.frz3.gene9"/>
    </source>
</evidence>